<evidence type="ECO:0000259" key="7">
    <source>
        <dbReference type="PROSITE" id="PS50160"/>
    </source>
</evidence>
<dbReference type="Gene3D" id="3.30.470.30">
    <property type="entry name" value="DNA ligase/mRNA capping enzyme"/>
    <property type="match status" value="1"/>
</dbReference>
<dbReference type="VEuPathDB" id="TriTrypDB:TM35_000211480"/>
<dbReference type="AlphaFoldDB" id="A0A1X0NS61"/>
<dbReference type="EMBL" id="NBCO01000021">
    <property type="protein sequence ID" value="ORC87542.1"/>
    <property type="molecule type" value="Genomic_DNA"/>
</dbReference>
<feature type="region of interest" description="Disordered" evidence="6">
    <location>
        <begin position="107"/>
        <end position="136"/>
    </location>
</feature>
<dbReference type="CDD" id="cd08041">
    <property type="entry name" value="OBF_kDNA_ligase_like"/>
    <property type="match status" value="1"/>
</dbReference>
<feature type="compositionally biased region" description="Low complexity" evidence="6">
    <location>
        <begin position="107"/>
        <end position="127"/>
    </location>
</feature>
<organism evidence="8 9">
    <name type="scientific">Trypanosoma theileri</name>
    <dbReference type="NCBI Taxonomy" id="67003"/>
    <lineage>
        <taxon>Eukaryota</taxon>
        <taxon>Discoba</taxon>
        <taxon>Euglenozoa</taxon>
        <taxon>Kinetoplastea</taxon>
        <taxon>Metakinetoplastina</taxon>
        <taxon>Trypanosomatida</taxon>
        <taxon>Trypanosomatidae</taxon>
        <taxon>Trypanosoma</taxon>
    </lineage>
</organism>
<dbReference type="Pfam" id="PF14311">
    <property type="entry name" value="DUF4379"/>
    <property type="match status" value="1"/>
</dbReference>
<keyword evidence="3" id="KW-0235">DNA replication</keyword>
<dbReference type="InterPro" id="IPR012340">
    <property type="entry name" value="NA-bd_OB-fold"/>
</dbReference>
<dbReference type="RefSeq" id="XP_028881608.1">
    <property type="nucleotide sequence ID" value="XM_029026998.1"/>
</dbReference>
<dbReference type="Proteomes" id="UP000192257">
    <property type="component" value="Unassembled WGS sequence"/>
</dbReference>
<dbReference type="SUPFAM" id="SSF50249">
    <property type="entry name" value="Nucleic acid-binding proteins"/>
    <property type="match status" value="1"/>
</dbReference>
<dbReference type="STRING" id="67003.A0A1X0NS61"/>
<evidence type="ECO:0000256" key="3">
    <source>
        <dbReference type="ARBA" id="ARBA00022705"/>
    </source>
</evidence>
<dbReference type="PROSITE" id="PS50160">
    <property type="entry name" value="DNA_LIGASE_A3"/>
    <property type="match status" value="1"/>
</dbReference>
<protein>
    <submittedName>
        <fullName evidence="8">DNA ligase</fullName>
    </submittedName>
</protein>
<evidence type="ECO:0000256" key="6">
    <source>
        <dbReference type="SAM" id="MobiDB-lite"/>
    </source>
</evidence>
<dbReference type="InterPro" id="IPR025487">
    <property type="entry name" value="DUF4379"/>
</dbReference>
<comment type="caution">
    <text evidence="8">The sequence shown here is derived from an EMBL/GenBank/DDBJ whole genome shotgun (WGS) entry which is preliminary data.</text>
</comment>
<comment type="cofactor">
    <cofactor evidence="1">
        <name>a divalent metal cation</name>
        <dbReference type="ChEBI" id="CHEBI:60240"/>
    </cofactor>
</comment>
<dbReference type="GO" id="GO:0005524">
    <property type="term" value="F:ATP binding"/>
    <property type="evidence" value="ECO:0007669"/>
    <property type="project" value="InterPro"/>
</dbReference>
<name>A0A1X0NS61_9TRYP</name>
<dbReference type="GO" id="GO:0006260">
    <property type="term" value="P:DNA replication"/>
    <property type="evidence" value="ECO:0007669"/>
    <property type="project" value="UniProtKB-KW"/>
</dbReference>
<sequence length="522" mass="58911">MQLNRPILSPIFTATLCLLARSPPNRSLTVRPDSLASFHPALARTWLTAASNKLLQPQHVLPTSRKLAWWRCSHCHHEHHKRIDLHVAAGGACPKCKHMPTLQSNENGNNYASSSNNNDGIDVNNSSDNKKKKKKENVEIMINQVKHRCRPDNSRSVLAADNANRVKSSIADDGYLRVVETRNLLPMLARNYTNEEDKIDENELLYVSPKLDGVRCIVAWNAQKKGLCFFSRSGTLFECCDHRIEPALRPLFEKDPTLVLDGELYNHNVDDFEQLVSAIRTTRERRTPSIEQLQGKLQYHVFDIMYAKKFSDMSCVPYSKRYAYLQSMISTLTSSLREENGCKAVELVPSIAVEKSNMQRVLRLSLADGYEGIIVRRDGPTSSAITITNNNNNKKKKNKNSNSNNSKKNRIGVIGYAYGSRSPNLLKYKVMQDDEYVIVSGVEGRGKWKGCLGAFVCRTKGGHHFTVAPATTEENKRNMWNRLKTYKGKVLTVQYQELSANGVPRFPIGKCVRGAKSGEDWI</sequence>
<dbReference type="Gene3D" id="2.40.50.140">
    <property type="entry name" value="Nucleic acid-binding proteins"/>
    <property type="match status" value="1"/>
</dbReference>
<dbReference type="InterPro" id="IPR012310">
    <property type="entry name" value="DNA_ligase_ATP-dep_cent"/>
</dbReference>
<dbReference type="PANTHER" id="PTHR47810">
    <property type="entry name" value="DNA LIGASE"/>
    <property type="match status" value="1"/>
</dbReference>
<evidence type="ECO:0000256" key="2">
    <source>
        <dbReference type="ARBA" id="ARBA00022598"/>
    </source>
</evidence>
<feature type="region of interest" description="Disordered" evidence="6">
    <location>
        <begin position="384"/>
        <end position="408"/>
    </location>
</feature>
<gene>
    <name evidence="8" type="ORF">TM35_000211480</name>
</gene>
<dbReference type="SUPFAM" id="SSF56091">
    <property type="entry name" value="DNA ligase/mRNA capping enzyme, catalytic domain"/>
    <property type="match status" value="1"/>
</dbReference>
<dbReference type="GeneID" id="39986778"/>
<evidence type="ECO:0000256" key="1">
    <source>
        <dbReference type="ARBA" id="ARBA00001968"/>
    </source>
</evidence>
<accession>A0A1X0NS61</accession>
<keyword evidence="4" id="KW-0227">DNA damage</keyword>
<dbReference type="Pfam" id="PF14743">
    <property type="entry name" value="DNA_ligase_OB_2"/>
    <property type="match status" value="1"/>
</dbReference>
<dbReference type="InterPro" id="IPR050326">
    <property type="entry name" value="NAD_dep_DNA_ligaseB"/>
</dbReference>
<feature type="domain" description="ATP-dependent DNA ligase family profile" evidence="7">
    <location>
        <begin position="290"/>
        <end position="461"/>
    </location>
</feature>
<dbReference type="OrthoDB" id="411785at2759"/>
<dbReference type="GO" id="GO:0003910">
    <property type="term" value="F:DNA ligase (ATP) activity"/>
    <property type="evidence" value="ECO:0007669"/>
    <property type="project" value="InterPro"/>
</dbReference>
<keyword evidence="9" id="KW-1185">Reference proteome</keyword>
<evidence type="ECO:0000313" key="8">
    <source>
        <dbReference type="EMBL" id="ORC87542.1"/>
    </source>
</evidence>
<keyword evidence="2 8" id="KW-0436">Ligase</keyword>
<keyword evidence="5" id="KW-0234">DNA repair</keyword>
<proteinExistence type="predicted"/>
<dbReference type="GO" id="GO:0006310">
    <property type="term" value="P:DNA recombination"/>
    <property type="evidence" value="ECO:0007669"/>
    <property type="project" value="InterPro"/>
</dbReference>
<evidence type="ECO:0000313" key="9">
    <source>
        <dbReference type="Proteomes" id="UP000192257"/>
    </source>
</evidence>
<dbReference type="PANTHER" id="PTHR47810:SF1">
    <property type="entry name" value="DNA LIGASE B"/>
    <property type="match status" value="1"/>
</dbReference>
<dbReference type="GO" id="GO:0006281">
    <property type="term" value="P:DNA repair"/>
    <property type="evidence" value="ECO:0007669"/>
    <property type="project" value="UniProtKB-KW"/>
</dbReference>
<reference evidence="8 9" key="1">
    <citation type="submission" date="2017-03" db="EMBL/GenBank/DDBJ databases">
        <title>An alternative strategy for trypanosome survival in the mammalian bloodstream revealed through genome and transcriptome analysis of the ubiquitous bovine parasite Trypanosoma (Megatrypanum) theileri.</title>
        <authorList>
            <person name="Kelly S."/>
            <person name="Ivens A."/>
            <person name="Mott A."/>
            <person name="O'Neill E."/>
            <person name="Emms D."/>
            <person name="Macleod O."/>
            <person name="Voorheis P."/>
            <person name="Matthews J."/>
            <person name="Matthews K."/>
            <person name="Carrington M."/>
        </authorList>
    </citation>
    <scope>NUCLEOTIDE SEQUENCE [LARGE SCALE GENOMIC DNA]</scope>
    <source>
        <strain evidence="8">Edinburgh</strain>
    </source>
</reference>
<evidence type="ECO:0000256" key="5">
    <source>
        <dbReference type="ARBA" id="ARBA00023204"/>
    </source>
</evidence>
<evidence type="ECO:0000256" key="4">
    <source>
        <dbReference type="ARBA" id="ARBA00022763"/>
    </source>
</evidence>
<dbReference type="Pfam" id="PF01068">
    <property type="entry name" value="DNA_ligase_A_M"/>
    <property type="match status" value="1"/>
</dbReference>
<dbReference type="InterPro" id="IPR029319">
    <property type="entry name" value="DNA_ligase_OB"/>
</dbReference>